<protein>
    <recommendedName>
        <fullName evidence="1">N-acetyltransferase domain-containing protein</fullName>
    </recommendedName>
</protein>
<dbReference type="RefSeq" id="WP_141864875.1">
    <property type="nucleotide sequence ID" value="NZ_BAABAN010000016.1"/>
</dbReference>
<dbReference type="InterPro" id="IPR016181">
    <property type="entry name" value="Acyl_CoA_acyltransferase"/>
</dbReference>
<proteinExistence type="predicted"/>
<comment type="caution">
    <text evidence="2">The sequence shown here is derived from an EMBL/GenBank/DDBJ whole genome shotgun (WGS) entry which is preliminary data.</text>
</comment>
<keyword evidence="3" id="KW-1185">Reference proteome</keyword>
<dbReference type="PROSITE" id="PS51186">
    <property type="entry name" value="GNAT"/>
    <property type="match status" value="1"/>
</dbReference>
<dbReference type="GO" id="GO:0016747">
    <property type="term" value="F:acyltransferase activity, transferring groups other than amino-acyl groups"/>
    <property type="evidence" value="ECO:0007669"/>
    <property type="project" value="InterPro"/>
</dbReference>
<sequence>MPRPATLSEVPQLAAVLADAFTDYAWTRWTVPADQHQDRIETLQRIYLEELAMPHGMVWTSDTLDAVAAFIPATAAPTPAVLDRITALHADRLSALSESETLVAPHRPDHDWLLATVGVAQPSKGRGLGTSVVAAGLKVIDSQQATCLTETSDPNNLAFYYRLGFELTATVKTAGPPVWILTRPA</sequence>
<dbReference type="InterPro" id="IPR000182">
    <property type="entry name" value="GNAT_dom"/>
</dbReference>
<reference evidence="2 3" key="1">
    <citation type="submission" date="2019-06" db="EMBL/GenBank/DDBJ databases">
        <title>Sequencing the genomes of 1000 actinobacteria strains.</title>
        <authorList>
            <person name="Klenk H.-P."/>
        </authorList>
    </citation>
    <scope>NUCLEOTIDE SEQUENCE [LARGE SCALE GENOMIC DNA]</scope>
    <source>
        <strain evidence="2 3">DSM 24083</strain>
    </source>
</reference>
<dbReference type="PANTHER" id="PTHR42791:SF1">
    <property type="entry name" value="N-ACETYLTRANSFERASE DOMAIN-CONTAINING PROTEIN"/>
    <property type="match status" value="1"/>
</dbReference>
<accession>A0A543AP48</accession>
<evidence type="ECO:0000313" key="2">
    <source>
        <dbReference type="EMBL" id="TQL74325.1"/>
    </source>
</evidence>
<dbReference type="OrthoDB" id="7057833at2"/>
<dbReference type="InterPro" id="IPR052523">
    <property type="entry name" value="Trichothecene_AcTrans"/>
</dbReference>
<evidence type="ECO:0000313" key="3">
    <source>
        <dbReference type="Proteomes" id="UP000319746"/>
    </source>
</evidence>
<dbReference type="Proteomes" id="UP000319746">
    <property type="component" value="Unassembled WGS sequence"/>
</dbReference>
<dbReference type="PANTHER" id="PTHR42791">
    <property type="entry name" value="GNAT FAMILY ACETYLTRANSFERASE"/>
    <property type="match status" value="1"/>
</dbReference>
<dbReference type="Gene3D" id="3.40.630.30">
    <property type="match status" value="1"/>
</dbReference>
<evidence type="ECO:0000259" key="1">
    <source>
        <dbReference type="PROSITE" id="PS51186"/>
    </source>
</evidence>
<feature type="domain" description="N-acetyltransferase" evidence="1">
    <location>
        <begin position="54"/>
        <end position="184"/>
    </location>
</feature>
<dbReference type="EMBL" id="VFOU01000001">
    <property type="protein sequence ID" value="TQL74325.1"/>
    <property type="molecule type" value="Genomic_DNA"/>
</dbReference>
<dbReference type="SUPFAM" id="SSF55729">
    <property type="entry name" value="Acyl-CoA N-acyltransferases (Nat)"/>
    <property type="match status" value="1"/>
</dbReference>
<name>A0A543AP48_9MICC</name>
<organism evidence="2 3">
    <name type="scientific">Enteractinococcus coprophilus</name>
    <dbReference type="NCBI Taxonomy" id="1027633"/>
    <lineage>
        <taxon>Bacteria</taxon>
        <taxon>Bacillati</taxon>
        <taxon>Actinomycetota</taxon>
        <taxon>Actinomycetes</taxon>
        <taxon>Micrococcales</taxon>
        <taxon>Micrococcaceae</taxon>
    </lineage>
</organism>
<gene>
    <name evidence="2" type="ORF">FB556_0787</name>
</gene>
<dbReference type="AlphaFoldDB" id="A0A543AP48"/>